<dbReference type="InterPro" id="IPR006127">
    <property type="entry name" value="ZnuA-like"/>
</dbReference>
<dbReference type="Pfam" id="PF01297">
    <property type="entry name" value="ZnuA"/>
    <property type="match status" value="1"/>
</dbReference>
<comment type="similarity">
    <text evidence="1 4">Belongs to the bacterial solute-binding protein 9 family.</text>
</comment>
<dbReference type="GO" id="GO:0046872">
    <property type="term" value="F:metal ion binding"/>
    <property type="evidence" value="ECO:0007669"/>
    <property type="project" value="InterPro"/>
</dbReference>
<sequence length="298" mass="33142">MKTTRIFPLLLALLALPTLRAEEKRPVLAPTNYPLKDFSTRLAGSFADILYQIPADHDPAFWKPTDEEVARIQQADLIIMNGATYEKWAVTTSLPYEGLVDTSLGFVDRYLETPGAIVHSHGNQGTHSHGGTAYITWLDFSLARQQALAIHDALLNTFPQKEKAVKAAFAQLEQDLQTLDQTTREALADFQGQALLASHPHYQYWSRAYGVEVHALLWEAGMTIDEKAVADFEALRAQHPAARIFLWDTAPSEANAAFIRKQGLINVVFSPCATPPAEGDFLSVMKDNLQRLQKALTE</sequence>
<feature type="chain" id="PRO_5037486027" evidence="5">
    <location>
        <begin position="21"/>
        <end position="298"/>
    </location>
</feature>
<feature type="signal peptide" evidence="5">
    <location>
        <begin position="1"/>
        <end position="20"/>
    </location>
</feature>
<dbReference type="InterPro" id="IPR006128">
    <property type="entry name" value="Lipoprotein_PsaA-like"/>
</dbReference>
<evidence type="ECO:0000313" key="7">
    <source>
        <dbReference type="Proteomes" id="UP000604083"/>
    </source>
</evidence>
<dbReference type="GO" id="GO:0030001">
    <property type="term" value="P:metal ion transport"/>
    <property type="evidence" value="ECO:0007669"/>
    <property type="project" value="InterPro"/>
</dbReference>
<keyword evidence="2 4" id="KW-0813">Transport</keyword>
<organism evidence="6 7">
    <name type="scientific">Roseibacillus ishigakijimensis</name>
    <dbReference type="NCBI Taxonomy" id="454146"/>
    <lineage>
        <taxon>Bacteria</taxon>
        <taxon>Pseudomonadati</taxon>
        <taxon>Verrucomicrobiota</taxon>
        <taxon>Verrucomicrobiia</taxon>
        <taxon>Verrucomicrobiales</taxon>
        <taxon>Verrucomicrobiaceae</taxon>
        <taxon>Roseibacillus</taxon>
    </lineage>
</organism>
<evidence type="ECO:0000313" key="6">
    <source>
        <dbReference type="EMBL" id="MBK1833498.1"/>
    </source>
</evidence>
<dbReference type="PRINTS" id="PR00690">
    <property type="entry name" value="ADHESNFAMILY"/>
</dbReference>
<dbReference type="SUPFAM" id="SSF53807">
    <property type="entry name" value="Helical backbone' metal receptor"/>
    <property type="match status" value="1"/>
</dbReference>
<dbReference type="InterPro" id="IPR050492">
    <property type="entry name" value="Bact_metal-bind_prot9"/>
</dbReference>
<keyword evidence="3 5" id="KW-0732">Signal</keyword>
<dbReference type="AlphaFoldDB" id="A0A934RME6"/>
<dbReference type="Proteomes" id="UP000604083">
    <property type="component" value="Unassembled WGS sequence"/>
</dbReference>
<dbReference type="GO" id="GO:0007155">
    <property type="term" value="P:cell adhesion"/>
    <property type="evidence" value="ECO:0007669"/>
    <property type="project" value="InterPro"/>
</dbReference>
<reference evidence="6" key="1">
    <citation type="submission" date="2021-01" db="EMBL/GenBank/DDBJ databases">
        <title>Modified the classification status of verrucomicrobia.</title>
        <authorList>
            <person name="Feng X."/>
        </authorList>
    </citation>
    <scope>NUCLEOTIDE SEQUENCE</scope>
    <source>
        <strain evidence="6">KCTC 12986</strain>
    </source>
</reference>
<gene>
    <name evidence="6" type="ORF">JIN78_05425</name>
</gene>
<dbReference type="EMBL" id="JAENIO010000009">
    <property type="protein sequence ID" value="MBK1833498.1"/>
    <property type="molecule type" value="Genomic_DNA"/>
</dbReference>
<dbReference type="RefSeq" id="WP_200390930.1">
    <property type="nucleotide sequence ID" value="NZ_JAENIO010000009.1"/>
</dbReference>
<dbReference type="Gene3D" id="3.40.50.1980">
    <property type="entry name" value="Nitrogenase molybdenum iron protein domain"/>
    <property type="match status" value="2"/>
</dbReference>
<dbReference type="PANTHER" id="PTHR42953">
    <property type="entry name" value="HIGH-AFFINITY ZINC UPTAKE SYSTEM PROTEIN ZNUA-RELATED"/>
    <property type="match status" value="1"/>
</dbReference>
<name>A0A934RME6_9BACT</name>
<dbReference type="PANTHER" id="PTHR42953:SF3">
    <property type="entry name" value="HIGH-AFFINITY ZINC UPTAKE SYSTEM PROTEIN ZNUA"/>
    <property type="match status" value="1"/>
</dbReference>
<proteinExistence type="inferred from homology"/>
<keyword evidence="7" id="KW-1185">Reference proteome</keyword>
<protein>
    <submittedName>
        <fullName evidence="6">Zinc ABC transporter substrate-binding protein</fullName>
    </submittedName>
</protein>
<evidence type="ECO:0000256" key="5">
    <source>
        <dbReference type="SAM" id="SignalP"/>
    </source>
</evidence>
<comment type="caution">
    <text evidence="6">The sequence shown here is derived from an EMBL/GenBank/DDBJ whole genome shotgun (WGS) entry which is preliminary data.</text>
</comment>
<evidence type="ECO:0000256" key="2">
    <source>
        <dbReference type="ARBA" id="ARBA00022448"/>
    </source>
</evidence>
<evidence type="ECO:0000256" key="3">
    <source>
        <dbReference type="ARBA" id="ARBA00022729"/>
    </source>
</evidence>
<evidence type="ECO:0000256" key="4">
    <source>
        <dbReference type="RuleBase" id="RU003512"/>
    </source>
</evidence>
<evidence type="ECO:0000256" key="1">
    <source>
        <dbReference type="ARBA" id="ARBA00011028"/>
    </source>
</evidence>
<accession>A0A934RME6</accession>